<organism evidence="2">
    <name type="scientific">Brachypodium distachyon</name>
    <name type="common">Purple false brome</name>
    <name type="synonym">Trachynia distachya</name>
    <dbReference type="NCBI Taxonomy" id="15368"/>
    <lineage>
        <taxon>Eukaryota</taxon>
        <taxon>Viridiplantae</taxon>
        <taxon>Streptophyta</taxon>
        <taxon>Embryophyta</taxon>
        <taxon>Tracheophyta</taxon>
        <taxon>Spermatophyta</taxon>
        <taxon>Magnoliopsida</taxon>
        <taxon>Liliopsida</taxon>
        <taxon>Poales</taxon>
        <taxon>Poaceae</taxon>
        <taxon>BOP clade</taxon>
        <taxon>Pooideae</taxon>
        <taxon>Stipodae</taxon>
        <taxon>Brachypodieae</taxon>
        <taxon>Brachypodium</taxon>
    </lineage>
</organism>
<dbReference type="Gramene" id="PNT69902">
    <property type="protein sequence ID" value="PNT69902"/>
    <property type="gene ID" value="BRADI_2g02624v3"/>
</dbReference>
<evidence type="ECO:0000313" key="2">
    <source>
        <dbReference type="EMBL" id="PNT69902.1"/>
    </source>
</evidence>
<keyword evidence="4" id="KW-1185">Reference proteome</keyword>
<accession>A0A2K2D6J5</accession>
<keyword evidence="1" id="KW-0732">Signal</keyword>
<reference evidence="3" key="3">
    <citation type="submission" date="2018-08" db="UniProtKB">
        <authorList>
            <consortium name="EnsemblPlants"/>
        </authorList>
    </citation>
    <scope>IDENTIFICATION</scope>
    <source>
        <strain evidence="3">cv. Bd21</strain>
    </source>
</reference>
<dbReference type="Proteomes" id="UP000008810">
    <property type="component" value="Chromosome 2"/>
</dbReference>
<protein>
    <submittedName>
        <fullName evidence="2 3">Uncharacterized protein</fullName>
    </submittedName>
</protein>
<dbReference type="InParanoid" id="A0A2K2D6J5"/>
<feature type="signal peptide" evidence="1">
    <location>
        <begin position="1"/>
        <end position="27"/>
    </location>
</feature>
<reference evidence="2" key="2">
    <citation type="submission" date="2017-06" db="EMBL/GenBank/DDBJ databases">
        <title>WGS assembly of Brachypodium distachyon.</title>
        <authorList>
            <consortium name="The International Brachypodium Initiative"/>
            <person name="Lucas S."/>
            <person name="Harmon-Smith M."/>
            <person name="Lail K."/>
            <person name="Tice H."/>
            <person name="Grimwood J."/>
            <person name="Bruce D."/>
            <person name="Barry K."/>
            <person name="Shu S."/>
            <person name="Lindquist E."/>
            <person name="Wang M."/>
            <person name="Pitluck S."/>
            <person name="Vogel J.P."/>
            <person name="Garvin D.F."/>
            <person name="Mockler T.C."/>
            <person name="Schmutz J."/>
            <person name="Rokhsar D."/>
            <person name="Bevan M.W."/>
        </authorList>
    </citation>
    <scope>NUCLEOTIDE SEQUENCE</scope>
    <source>
        <strain evidence="2">Bd21</strain>
    </source>
</reference>
<evidence type="ECO:0000313" key="3">
    <source>
        <dbReference type="EnsemblPlants" id="PNT69902"/>
    </source>
</evidence>
<reference evidence="2 3" key="1">
    <citation type="journal article" date="2010" name="Nature">
        <title>Genome sequencing and analysis of the model grass Brachypodium distachyon.</title>
        <authorList>
            <consortium name="International Brachypodium Initiative"/>
        </authorList>
    </citation>
    <scope>NUCLEOTIDE SEQUENCE [LARGE SCALE GENOMIC DNA]</scope>
    <source>
        <strain evidence="2 3">Bd21</strain>
    </source>
</reference>
<dbReference type="EMBL" id="CM000881">
    <property type="protein sequence ID" value="PNT69902.1"/>
    <property type="molecule type" value="Genomic_DNA"/>
</dbReference>
<gene>
    <name evidence="2" type="ORF">BRADI_2g02624v3</name>
</gene>
<evidence type="ECO:0000313" key="4">
    <source>
        <dbReference type="Proteomes" id="UP000008810"/>
    </source>
</evidence>
<sequence length="71" mass="8569">MQIPKVSYWRLMLPVFFFFGLLRQDLAFLQGPPSCKSYENKIISRGDRWIWGFVLYIPCQTHWIGWKWNSA</sequence>
<name>A0A2K2D6J5_BRADI</name>
<dbReference type="AlphaFoldDB" id="A0A2K2D6J5"/>
<evidence type="ECO:0000256" key="1">
    <source>
        <dbReference type="SAM" id="SignalP"/>
    </source>
</evidence>
<feature type="chain" id="PRO_5036043354" evidence="1">
    <location>
        <begin position="28"/>
        <end position="71"/>
    </location>
</feature>
<proteinExistence type="predicted"/>
<dbReference type="EnsemblPlants" id="PNT69902">
    <property type="protein sequence ID" value="PNT69902"/>
    <property type="gene ID" value="BRADI_2g02624v3"/>
</dbReference>